<protein>
    <submittedName>
        <fullName evidence="4">NAD(P)-binding protein</fullName>
    </submittedName>
</protein>
<dbReference type="PRINTS" id="PR00081">
    <property type="entry name" value="GDHRDH"/>
</dbReference>
<dbReference type="GO" id="GO:0016491">
    <property type="term" value="F:oxidoreductase activity"/>
    <property type="evidence" value="ECO:0007669"/>
    <property type="project" value="UniProtKB-KW"/>
</dbReference>
<comment type="similarity">
    <text evidence="1">Belongs to the short-chain dehydrogenases/reductases (SDR) family.</text>
</comment>
<dbReference type="Gene3D" id="3.40.50.720">
    <property type="entry name" value="NAD(P)-binding Rossmann-like Domain"/>
    <property type="match status" value="1"/>
</dbReference>
<evidence type="ECO:0000256" key="1">
    <source>
        <dbReference type="ARBA" id="ARBA00006484"/>
    </source>
</evidence>
<dbReference type="Proteomes" id="UP000308197">
    <property type="component" value="Unassembled WGS sequence"/>
</dbReference>
<proteinExistence type="inferred from homology"/>
<keyword evidence="5" id="KW-1185">Reference proteome</keyword>
<dbReference type="InterPro" id="IPR002347">
    <property type="entry name" value="SDR_fam"/>
</dbReference>
<dbReference type="PANTHER" id="PTHR24320:SF281">
    <property type="entry name" value="SHORT CHAIN DEHYDROGENASE_REDUCTASE FAMILY PROTEIN (AFU_ORTHOLOGUE AFUA_5G14310)"/>
    <property type="match status" value="1"/>
</dbReference>
<gene>
    <name evidence="4" type="ORF">K466DRAFT_478025</name>
</gene>
<dbReference type="PANTHER" id="PTHR24320">
    <property type="entry name" value="RETINOL DEHYDROGENASE"/>
    <property type="match status" value="1"/>
</dbReference>
<dbReference type="Pfam" id="PF00106">
    <property type="entry name" value="adh_short"/>
    <property type="match status" value="1"/>
</dbReference>
<evidence type="ECO:0000313" key="5">
    <source>
        <dbReference type="Proteomes" id="UP000308197"/>
    </source>
</evidence>
<dbReference type="EMBL" id="ML210977">
    <property type="protein sequence ID" value="TFK93730.1"/>
    <property type="molecule type" value="Genomic_DNA"/>
</dbReference>
<dbReference type="STRING" id="1314778.A0A5C3Q042"/>
<organism evidence="4 5">
    <name type="scientific">Polyporus arcularius HHB13444</name>
    <dbReference type="NCBI Taxonomy" id="1314778"/>
    <lineage>
        <taxon>Eukaryota</taxon>
        <taxon>Fungi</taxon>
        <taxon>Dikarya</taxon>
        <taxon>Basidiomycota</taxon>
        <taxon>Agaricomycotina</taxon>
        <taxon>Agaricomycetes</taxon>
        <taxon>Polyporales</taxon>
        <taxon>Polyporaceae</taxon>
        <taxon>Polyporus</taxon>
    </lineage>
</organism>
<name>A0A5C3Q042_9APHY</name>
<keyword evidence="2" id="KW-0560">Oxidoreductase</keyword>
<sequence>MQNALLNFNAWCCPKKPKDFHVDDIPDLTGKVALVTGGTYDVGLEVAKALARAKARVMILSPREDSAPDALEHIRQYCRNKDENARPDVDAIECDLARLEHVKRVGDEICQREQRLDIVVCTAGLGLQSFQLSEDGIDKQFAVTHLAHFLLLNRLLPLLRRTASGYSPILPLAPLPKPDKPLSTPSAPSPSPTGSPPRIVFQASIMHTAASRTVCFITYAELSPESVESSSPLALYGRAQLANLLFAKRLARLLSFSRTPIRTLAADPGPVHPERPHQFQKAYGPVVGTAAKAVMAPFERSPEEGCLGMLWAATAPEVEEHWEKWQGAYVSAPRVRGAESDMAQDEERGELLWTMSETLVRRVLGNDALHPWTSP</sequence>
<dbReference type="InterPro" id="IPR036291">
    <property type="entry name" value="NAD(P)-bd_dom_sf"/>
</dbReference>
<evidence type="ECO:0000256" key="2">
    <source>
        <dbReference type="ARBA" id="ARBA00023002"/>
    </source>
</evidence>
<dbReference type="InParanoid" id="A0A5C3Q042"/>
<accession>A0A5C3Q042</accession>
<dbReference type="AlphaFoldDB" id="A0A5C3Q042"/>
<dbReference type="SUPFAM" id="SSF51735">
    <property type="entry name" value="NAD(P)-binding Rossmann-fold domains"/>
    <property type="match status" value="1"/>
</dbReference>
<reference evidence="4 5" key="1">
    <citation type="journal article" date="2019" name="Nat. Ecol. Evol.">
        <title>Megaphylogeny resolves global patterns of mushroom evolution.</title>
        <authorList>
            <person name="Varga T."/>
            <person name="Krizsan K."/>
            <person name="Foldi C."/>
            <person name="Dima B."/>
            <person name="Sanchez-Garcia M."/>
            <person name="Sanchez-Ramirez S."/>
            <person name="Szollosi G.J."/>
            <person name="Szarkandi J.G."/>
            <person name="Papp V."/>
            <person name="Albert L."/>
            <person name="Andreopoulos W."/>
            <person name="Angelini C."/>
            <person name="Antonin V."/>
            <person name="Barry K.W."/>
            <person name="Bougher N.L."/>
            <person name="Buchanan P."/>
            <person name="Buyck B."/>
            <person name="Bense V."/>
            <person name="Catcheside P."/>
            <person name="Chovatia M."/>
            <person name="Cooper J."/>
            <person name="Damon W."/>
            <person name="Desjardin D."/>
            <person name="Finy P."/>
            <person name="Geml J."/>
            <person name="Haridas S."/>
            <person name="Hughes K."/>
            <person name="Justo A."/>
            <person name="Karasinski D."/>
            <person name="Kautmanova I."/>
            <person name="Kiss B."/>
            <person name="Kocsube S."/>
            <person name="Kotiranta H."/>
            <person name="LaButti K.M."/>
            <person name="Lechner B.E."/>
            <person name="Liimatainen K."/>
            <person name="Lipzen A."/>
            <person name="Lukacs Z."/>
            <person name="Mihaltcheva S."/>
            <person name="Morgado L.N."/>
            <person name="Niskanen T."/>
            <person name="Noordeloos M.E."/>
            <person name="Ohm R.A."/>
            <person name="Ortiz-Santana B."/>
            <person name="Ovrebo C."/>
            <person name="Racz N."/>
            <person name="Riley R."/>
            <person name="Savchenko A."/>
            <person name="Shiryaev A."/>
            <person name="Soop K."/>
            <person name="Spirin V."/>
            <person name="Szebenyi C."/>
            <person name="Tomsovsky M."/>
            <person name="Tulloss R.E."/>
            <person name="Uehling J."/>
            <person name="Grigoriev I.V."/>
            <person name="Vagvolgyi C."/>
            <person name="Papp T."/>
            <person name="Martin F.M."/>
            <person name="Miettinen O."/>
            <person name="Hibbett D.S."/>
            <person name="Nagy L.G."/>
        </authorList>
    </citation>
    <scope>NUCLEOTIDE SEQUENCE [LARGE SCALE GENOMIC DNA]</scope>
    <source>
        <strain evidence="4 5">HHB13444</strain>
    </source>
</reference>
<evidence type="ECO:0000313" key="4">
    <source>
        <dbReference type="EMBL" id="TFK93730.1"/>
    </source>
</evidence>
<feature type="region of interest" description="Disordered" evidence="3">
    <location>
        <begin position="177"/>
        <end position="197"/>
    </location>
</feature>
<evidence type="ECO:0000256" key="3">
    <source>
        <dbReference type="SAM" id="MobiDB-lite"/>
    </source>
</evidence>